<dbReference type="EMBL" id="JACVVK020000457">
    <property type="protein sequence ID" value="KAK7473798.1"/>
    <property type="molecule type" value="Genomic_DNA"/>
</dbReference>
<organism evidence="1 2">
    <name type="scientific">Batillaria attramentaria</name>
    <dbReference type="NCBI Taxonomy" id="370345"/>
    <lineage>
        <taxon>Eukaryota</taxon>
        <taxon>Metazoa</taxon>
        <taxon>Spiralia</taxon>
        <taxon>Lophotrochozoa</taxon>
        <taxon>Mollusca</taxon>
        <taxon>Gastropoda</taxon>
        <taxon>Caenogastropoda</taxon>
        <taxon>Sorbeoconcha</taxon>
        <taxon>Cerithioidea</taxon>
        <taxon>Batillariidae</taxon>
        <taxon>Batillaria</taxon>
    </lineage>
</organism>
<proteinExistence type="predicted"/>
<accession>A0ABD0JFS3</accession>
<name>A0ABD0JFS3_9CAEN</name>
<evidence type="ECO:0000313" key="1">
    <source>
        <dbReference type="EMBL" id="KAK7473798.1"/>
    </source>
</evidence>
<protein>
    <submittedName>
        <fullName evidence="1">Uncharacterized protein</fullName>
    </submittedName>
</protein>
<gene>
    <name evidence="1" type="ORF">BaRGS_00034966</name>
</gene>
<dbReference type="Proteomes" id="UP001519460">
    <property type="component" value="Unassembled WGS sequence"/>
</dbReference>
<reference evidence="1 2" key="1">
    <citation type="journal article" date="2023" name="Sci. Data">
        <title>Genome assembly of the Korean intertidal mud-creeper Batillaria attramentaria.</title>
        <authorList>
            <person name="Patra A.K."/>
            <person name="Ho P.T."/>
            <person name="Jun S."/>
            <person name="Lee S.J."/>
            <person name="Kim Y."/>
            <person name="Won Y.J."/>
        </authorList>
    </citation>
    <scope>NUCLEOTIDE SEQUENCE [LARGE SCALE GENOMIC DNA]</scope>
    <source>
        <strain evidence="1">Wonlab-2016</strain>
    </source>
</reference>
<keyword evidence="2" id="KW-1185">Reference proteome</keyword>
<evidence type="ECO:0000313" key="2">
    <source>
        <dbReference type="Proteomes" id="UP001519460"/>
    </source>
</evidence>
<sequence length="113" mass="12842">MQTYETLTNFRNRAACASFSKSLGIWLHQLPVDPAAMCSKGDKYLAVAGTPAQLLNYRKLLEWSRCSSYAVEQSVSYQGKQLSTDVKGILIFHYSLTFLLNKLRKSLAYRCEH</sequence>
<comment type="caution">
    <text evidence="1">The sequence shown here is derived from an EMBL/GenBank/DDBJ whole genome shotgun (WGS) entry which is preliminary data.</text>
</comment>
<dbReference type="AlphaFoldDB" id="A0ABD0JFS3"/>